<dbReference type="InterPro" id="IPR050367">
    <property type="entry name" value="APC_superfamily"/>
</dbReference>
<evidence type="ECO:0000313" key="8">
    <source>
        <dbReference type="Proteomes" id="UP000574931"/>
    </source>
</evidence>
<feature type="transmembrane region" description="Helical" evidence="6">
    <location>
        <begin position="300"/>
        <end position="321"/>
    </location>
</feature>
<keyword evidence="4 6" id="KW-1133">Transmembrane helix</keyword>
<dbReference type="PIRSF" id="PIRSF006060">
    <property type="entry name" value="AA_transporter"/>
    <property type="match status" value="1"/>
</dbReference>
<proteinExistence type="predicted"/>
<feature type="transmembrane region" description="Helical" evidence="6">
    <location>
        <begin position="353"/>
        <end position="374"/>
    </location>
</feature>
<dbReference type="Gene3D" id="1.20.1740.10">
    <property type="entry name" value="Amino acid/polyamine transporter I"/>
    <property type="match status" value="1"/>
</dbReference>
<comment type="subcellular location">
    <subcellularLocation>
        <location evidence="1">Cell membrane</location>
        <topology evidence="1">Multi-pass membrane protein</topology>
    </subcellularLocation>
</comment>
<keyword evidence="3 6" id="KW-0812">Transmembrane</keyword>
<dbReference type="PANTHER" id="PTHR42770">
    <property type="entry name" value="AMINO ACID TRANSPORTER-RELATED"/>
    <property type="match status" value="1"/>
</dbReference>
<dbReference type="GO" id="GO:0005886">
    <property type="term" value="C:plasma membrane"/>
    <property type="evidence" value="ECO:0007669"/>
    <property type="project" value="UniProtKB-SubCell"/>
</dbReference>
<reference evidence="7 8" key="1">
    <citation type="submission" date="2020-05" db="EMBL/GenBank/DDBJ databases">
        <title>Draft Genome Sequence of Ochrobactrum soli Isolated from Stable Fly Gut.</title>
        <authorList>
            <person name="Pileggi M.T."/>
            <person name="Vazhakkala L.J."/>
            <person name="Wong C.N."/>
        </authorList>
    </citation>
    <scope>NUCLEOTIDE SEQUENCE [LARGE SCALE GENOMIC DNA]</scope>
    <source>
        <strain evidence="7 8">MTP-C0764</strain>
    </source>
</reference>
<protein>
    <submittedName>
        <fullName evidence="7">APC family permease</fullName>
    </submittedName>
</protein>
<evidence type="ECO:0000256" key="4">
    <source>
        <dbReference type="ARBA" id="ARBA00022989"/>
    </source>
</evidence>
<feature type="transmembrane region" description="Helical" evidence="6">
    <location>
        <begin position="32"/>
        <end position="57"/>
    </location>
</feature>
<feature type="transmembrane region" description="Helical" evidence="6">
    <location>
        <begin position="63"/>
        <end position="82"/>
    </location>
</feature>
<dbReference type="AlphaFoldDB" id="A0A849KTR4"/>
<evidence type="ECO:0000313" key="7">
    <source>
        <dbReference type="EMBL" id="NNU63207.1"/>
    </source>
</evidence>
<dbReference type="RefSeq" id="WP_171319539.1">
    <property type="nucleotide sequence ID" value="NZ_JABFCY010000021.1"/>
</dbReference>
<evidence type="ECO:0000256" key="2">
    <source>
        <dbReference type="ARBA" id="ARBA00022475"/>
    </source>
</evidence>
<dbReference type="Pfam" id="PF13520">
    <property type="entry name" value="AA_permease_2"/>
    <property type="match status" value="1"/>
</dbReference>
<feature type="transmembrane region" description="Helical" evidence="6">
    <location>
        <begin position="380"/>
        <end position="407"/>
    </location>
</feature>
<name>A0A849KTR4_9HYPH</name>
<accession>A0A849KTR4</accession>
<feature type="transmembrane region" description="Helical" evidence="6">
    <location>
        <begin position="452"/>
        <end position="471"/>
    </location>
</feature>
<keyword evidence="8" id="KW-1185">Reference proteome</keyword>
<dbReference type="PANTHER" id="PTHR42770:SF16">
    <property type="entry name" value="AMINO ACID PERMEASE"/>
    <property type="match status" value="1"/>
</dbReference>
<dbReference type="InterPro" id="IPR002293">
    <property type="entry name" value="AA/rel_permease1"/>
</dbReference>
<organism evidence="7 8">
    <name type="scientific">Ochrobactrum soli</name>
    <dbReference type="NCBI Taxonomy" id="2448455"/>
    <lineage>
        <taxon>Bacteria</taxon>
        <taxon>Pseudomonadati</taxon>
        <taxon>Pseudomonadota</taxon>
        <taxon>Alphaproteobacteria</taxon>
        <taxon>Hyphomicrobiales</taxon>
        <taxon>Brucellaceae</taxon>
        <taxon>Brucella/Ochrobactrum group</taxon>
        <taxon>Ochrobactrum</taxon>
    </lineage>
</organism>
<evidence type="ECO:0000256" key="6">
    <source>
        <dbReference type="SAM" id="Phobius"/>
    </source>
</evidence>
<sequence length="491" mass="51197">MPVSSASLSIEASAISDATDEQLERGVLGTSAIVFMVLAVSAPLAVVVALMPIALAFGNGSGVPGAWLLGGVAMLLFAVGYVRQIPYIKNAGAFYAYISASVGRTIGLPAAYIAAVSYLALCLSTLSALSFFCGDLFALVTGLQTPWLLWAAISIVIVSILAYHRITLVATVLSIALLAEIAMIMLLNIAIIFQKGLPAFNLGDFSPSSVFAPGLGVALIYSFNSMIGFESTAIYQEEASDRKVTIPRATYVSVIIAGLLYAMTAWCLSTAIGSLEVAKVAEADPGHFVTARANDFLGAWSAHAFSVLVVTSAFAAVLGLFNNSARYIYALARDGVLPQRLAKTHPLYKSPHVAGLFLTLVLSVITAAAALAGLDPLLNISPMFVGLGSVGLMTLLALTALGIPVFFAKRGTYGLTTTLAPALGGIAIAAATWLAVTNYEALTGIDSPLVNALPWGLVIVAIAGFLQALWLRSKRPEAYQKIGASRIEDAS</sequence>
<dbReference type="EMBL" id="JABFCY010000021">
    <property type="protein sequence ID" value="NNU63207.1"/>
    <property type="molecule type" value="Genomic_DNA"/>
</dbReference>
<evidence type="ECO:0000256" key="5">
    <source>
        <dbReference type="ARBA" id="ARBA00023136"/>
    </source>
</evidence>
<feature type="transmembrane region" description="Helical" evidence="6">
    <location>
        <begin position="147"/>
        <end position="166"/>
    </location>
</feature>
<dbReference type="GO" id="GO:0022857">
    <property type="term" value="F:transmembrane transporter activity"/>
    <property type="evidence" value="ECO:0007669"/>
    <property type="project" value="InterPro"/>
</dbReference>
<comment type="caution">
    <text evidence="7">The sequence shown here is derived from an EMBL/GenBank/DDBJ whole genome shotgun (WGS) entry which is preliminary data.</text>
</comment>
<feature type="transmembrane region" description="Helical" evidence="6">
    <location>
        <begin position="251"/>
        <end position="272"/>
    </location>
</feature>
<keyword evidence="2" id="KW-1003">Cell membrane</keyword>
<gene>
    <name evidence="7" type="ORF">HKX02_23560</name>
</gene>
<evidence type="ECO:0000256" key="1">
    <source>
        <dbReference type="ARBA" id="ARBA00004651"/>
    </source>
</evidence>
<dbReference type="Proteomes" id="UP000574931">
    <property type="component" value="Unassembled WGS sequence"/>
</dbReference>
<keyword evidence="5 6" id="KW-0472">Membrane</keyword>
<feature type="transmembrane region" description="Helical" evidence="6">
    <location>
        <begin position="172"/>
        <end position="193"/>
    </location>
</feature>
<feature type="transmembrane region" description="Helical" evidence="6">
    <location>
        <begin position="419"/>
        <end position="436"/>
    </location>
</feature>
<evidence type="ECO:0000256" key="3">
    <source>
        <dbReference type="ARBA" id="ARBA00022692"/>
    </source>
</evidence>